<dbReference type="Proteomes" id="UP001165064">
    <property type="component" value="Unassembled WGS sequence"/>
</dbReference>
<sequence>MAITELETGAPRLDTMEPLYKVKDDMSNPAKFKLWEPKIKAYQNELARNTLSEYKVPEVEIPDTLDTVPCNTVKYISEIKHLSPEEHTITNLTATELASAIASRKYTSVAVLKAFAHRCVIAHQFTNLALQFFIGEGIKRAQELDDHLASTGKTVGPLHGVPISLKEHMGYAGKITHGGWVSYLDNIPKESDVTIDILYKLGCVFYVRTNEPQSLMMLDSDNNITGRTRNTHNSLLTSGGSSGGEGACVSARGSPWGVGTDIGGSIRSPAAFSGVYGLKPTSKRVSIAGTGVAAGKGQESVYPCAGPLTNSIDDIEFFMDAYVNSGKPWNLDQNSLPIPWRHEVATTYKKPSKITVAIMWDDGLVRPQPPITRGLKYLQDKLTKTGVKVVKFDPIETQLAYDVVNDLYSCDGNVIHRESIAKSGEPLLPLTKWALSFGHGDDALSIAENRELNYQRDNLRKLYNDYFFTSGVDLIISPTYNSVAPLGINHGTAGAYYWGYTTLWNILDLPTVVLPTGLALDPRVDVKETDPPAPRSVIEKIEADKYLPELLVDAPIAFQLTGRRYFDEEVVAVSKVIDDIVNKSS</sequence>
<proteinExistence type="predicted"/>
<keyword evidence="2" id="KW-1185">Reference proteome</keyword>
<reference evidence="1" key="1">
    <citation type="submission" date="2023-04" db="EMBL/GenBank/DDBJ databases">
        <title>Ambrosiozyma monospora NBRC 10751.</title>
        <authorList>
            <person name="Ichikawa N."/>
            <person name="Sato H."/>
            <person name="Tonouchi N."/>
        </authorList>
    </citation>
    <scope>NUCLEOTIDE SEQUENCE</scope>
    <source>
        <strain evidence="1">NBRC 10751</strain>
    </source>
</reference>
<evidence type="ECO:0000313" key="2">
    <source>
        <dbReference type="Proteomes" id="UP001165064"/>
    </source>
</evidence>
<evidence type="ECO:0000313" key="1">
    <source>
        <dbReference type="EMBL" id="GME83574.1"/>
    </source>
</evidence>
<organism evidence="1 2">
    <name type="scientific">Ambrosiozyma monospora</name>
    <name type="common">Yeast</name>
    <name type="synonym">Endomycopsis monosporus</name>
    <dbReference type="NCBI Taxonomy" id="43982"/>
    <lineage>
        <taxon>Eukaryota</taxon>
        <taxon>Fungi</taxon>
        <taxon>Dikarya</taxon>
        <taxon>Ascomycota</taxon>
        <taxon>Saccharomycotina</taxon>
        <taxon>Pichiomycetes</taxon>
        <taxon>Pichiales</taxon>
        <taxon>Pichiaceae</taxon>
        <taxon>Ambrosiozyma</taxon>
    </lineage>
</organism>
<dbReference type="EMBL" id="BSXS01004840">
    <property type="protein sequence ID" value="GME83574.1"/>
    <property type="molecule type" value="Genomic_DNA"/>
</dbReference>
<gene>
    <name evidence="1" type="ORF">Amon02_000626000</name>
</gene>
<accession>A0ACB5T8E2</accession>
<comment type="caution">
    <text evidence="1">The sequence shown here is derived from an EMBL/GenBank/DDBJ whole genome shotgun (WGS) entry which is preliminary data.</text>
</comment>
<name>A0ACB5T8E2_AMBMO</name>
<protein>
    <submittedName>
        <fullName evidence="1">Unnamed protein product</fullName>
    </submittedName>
</protein>